<evidence type="ECO:0000256" key="3">
    <source>
        <dbReference type="ARBA" id="ARBA00022729"/>
    </source>
</evidence>
<dbReference type="Gene3D" id="3.40.30.10">
    <property type="entry name" value="Glutaredoxin"/>
    <property type="match status" value="1"/>
</dbReference>
<dbReference type="GO" id="GO:0003756">
    <property type="term" value="F:protein disulfide isomerase activity"/>
    <property type="evidence" value="ECO:0007669"/>
    <property type="project" value="UniProtKB-EC"/>
</dbReference>
<evidence type="ECO:0000256" key="7">
    <source>
        <dbReference type="RuleBase" id="RU364038"/>
    </source>
</evidence>
<comment type="function">
    <text evidence="7">Required for disulfide bond formation in some periplasmic proteins. Acts by transferring its disulfide bond to other proteins and is reduced in the process.</text>
</comment>
<comment type="caution">
    <text evidence="10">The sequence shown here is derived from an EMBL/GenBank/DDBJ whole genome shotgun (WGS) entry which is preliminary data.</text>
</comment>
<evidence type="ECO:0000256" key="2">
    <source>
        <dbReference type="ARBA" id="ARBA00009813"/>
    </source>
</evidence>
<evidence type="ECO:0000256" key="5">
    <source>
        <dbReference type="ARBA" id="ARBA00023157"/>
    </source>
</evidence>
<evidence type="ECO:0000256" key="6">
    <source>
        <dbReference type="ARBA" id="ARBA00023284"/>
    </source>
</evidence>
<dbReference type="InterPro" id="IPR051470">
    <property type="entry name" value="Thiol:disulfide_interchange"/>
</dbReference>
<dbReference type="CDD" id="cd03020">
    <property type="entry name" value="DsbA_DsbC_DsbG"/>
    <property type="match status" value="1"/>
</dbReference>
<dbReference type="SUPFAM" id="SSF52833">
    <property type="entry name" value="Thioredoxin-like"/>
    <property type="match status" value="1"/>
</dbReference>
<comment type="subcellular location">
    <subcellularLocation>
        <location evidence="1 7">Periplasm</location>
    </subcellularLocation>
</comment>
<organism evidence="10 11">
    <name type="scientific">Rhodoferax saidenbachensis</name>
    <dbReference type="NCBI Taxonomy" id="1484693"/>
    <lineage>
        <taxon>Bacteria</taxon>
        <taxon>Pseudomonadati</taxon>
        <taxon>Pseudomonadota</taxon>
        <taxon>Betaproteobacteria</taxon>
        <taxon>Burkholderiales</taxon>
        <taxon>Comamonadaceae</taxon>
        <taxon>Rhodoferax</taxon>
    </lineage>
</organism>
<keyword evidence="3 7" id="KW-0732">Signal</keyword>
<keyword evidence="5" id="KW-1015">Disulfide bond</keyword>
<evidence type="ECO:0000259" key="9">
    <source>
        <dbReference type="Pfam" id="PF13098"/>
    </source>
</evidence>
<dbReference type="InterPro" id="IPR017937">
    <property type="entry name" value="Thioredoxin_CS"/>
</dbReference>
<dbReference type="InterPro" id="IPR009094">
    <property type="entry name" value="DiS-bond_isomerase_DsbC/G_N_sf"/>
</dbReference>
<dbReference type="InterPro" id="IPR012336">
    <property type="entry name" value="Thioredoxin-like_fold"/>
</dbReference>
<evidence type="ECO:0000256" key="4">
    <source>
        <dbReference type="ARBA" id="ARBA00022764"/>
    </source>
</evidence>
<protein>
    <recommendedName>
        <fullName evidence="7">Thiol:disulfide interchange protein</fullName>
    </recommendedName>
</protein>
<evidence type="ECO:0000259" key="8">
    <source>
        <dbReference type="Pfam" id="PF10411"/>
    </source>
</evidence>
<dbReference type="RefSeq" id="WP_310340258.1">
    <property type="nucleotide sequence ID" value="NZ_JAVDXO010000002.1"/>
</dbReference>
<evidence type="ECO:0000313" key="10">
    <source>
        <dbReference type="EMBL" id="MDR7305905.1"/>
    </source>
</evidence>
<dbReference type="Proteomes" id="UP001268089">
    <property type="component" value="Unassembled WGS sequence"/>
</dbReference>
<feature type="domain" description="Disulphide bond isomerase DsbC/G N-terminal" evidence="8">
    <location>
        <begin position="20"/>
        <end position="91"/>
    </location>
</feature>
<keyword evidence="10" id="KW-0413">Isomerase</keyword>
<dbReference type="Pfam" id="PF10411">
    <property type="entry name" value="DsbC_N"/>
    <property type="match status" value="1"/>
</dbReference>
<dbReference type="InterPro" id="IPR018950">
    <property type="entry name" value="DiS-bond_isomerase_DsbC/G_N"/>
</dbReference>
<gene>
    <name evidence="10" type="ORF">J2X15_001183</name>
</gene>
<dbReference type="PANTHER" id="PTHR35272">
    <property type="entry name" value="THIOL:DISULFIDE INTERCHANGE PROTEIN DSBC-RELATED"/>
    <property type="match status" value="1"/>
</dbReference>
<name>A0ABU1ZLW4_9BURK</name>
<proteinExistence type="inferred from homology"/>
<dbReference type="InterPro" id="IPR033954">
    <property type="entry name" value="DiS-bond_Isoase_DsbC/G"/>
</dbReference>
<dbReference type="Pfam" id="PF13098">
    <property type="entry name" value="Thioredoxin_2"/>
    <property type="match status" value="1"/>
</dbReference>
<comment type="similarity">
    <text evidence="2 7">Belongs to the thioredoxin family. DsbC subfamily.</text>
</comment>
<keyword evidence="6 7" id="KW-0676">Redox-active center</keyword>
<dbReference type="InterPro" id="IPR036249">
    <property type="entry name" value="Thioredoxin-like_sf"/>
</dbReference>
<feature type="signal peptide" evidence="7">
    <location>
        <begin position="1"/>
        <end position="23"/>
    </location>
</feature>
<feature type="domain" description="Thioredoxin-like fold" evidence="9">
    <location>
        <begin position="115"/>
        <end position="238"/>
    </location>
</feature>
<dbReference type="EMBL" id="JAVDXO010000002">
    <property type="protein sequence ID" value="MDR7305905.1"/>
    <property type="molecule type" value="Genomic_DNA"/>
</dbReference>
<sequence length="243" mass="26757">MKKLLSLLALALTLGGLGSSALAQEAAIREAIAKRIPQLKDIDEVRKTDIPGIYEIRVNGTEVYYTDAKGDYLFQGNLFATKGKDLRNLTEERVNKLTAVKFDSLPFKDAFTIVRGNGSRKIAVFEDPNCGYCKRFERDLQKVDNVTIYMFLYPILGADSGEKSKAIWCAKDKGLAWQDWMLREQAAAPAAAMCDVAALGRNVEFGKTYKIQGTPTLIFQDGSRVPGAIDAAQVEKHLVGTKG</sequence>
<reference evidence="10 11" key="1">
    <citation type="submission" date="2023-07" db="EMBL/GenBank/DDBJ databases">
        <title>Sorghum-associated microbial communities from plants grown in Nebraska, USA.</title>
        <authorList>
            <person name="Schachtman D."/>
        </authorList>
    </citation>
    <scope>NUCLEOTIDE SEQUENCE [LARGE SCALE GENOMIC DNA]</scope>
    <source>
        <strain evidence="10 11">BE308</strain>
    </source>
</reference>
<accession>A0ABU1ZLW4</accession>
<evidence type="ECO:0000256" key="1">
    <source>
        <dbReference type="ARBA" id="ARBA00004418"/>
    </source>
</evidence>
<keyword evidence="11" id="KW-1185">Reference proteome</keyword>
<keyword evidence="4 7" id="KW-0574">Periplasm</keyword>
<evidence type="ECO:0000313" key="11">
    <source>
        <dbReference type="Proteomes" id="UP001268089"/>
    </source>
</evidence>
<dbReference type="PANTHER" id="PTHR35272:SF3">
    <property type="entry name" value="THIOL:DISULFIDE INTERCHANGE PROTEIN DSBC"/>
    <property type="match status" value="1"/>
</dbReference>
<dbReference type="Gene3D" id="3.10.450.70">
    <property type="entry name" value="Disulphide bond isomerase, DsbC/G, N-terminal"/>
    <property type="match status" value="1"/>
</dbReference>
<dbReference type="SUPFAM" id="SSF54423">
    <property type="entry name" value="DsbC/DsbG N-terminal domain-like"/>
    <property type="match status" value="1"/>
</dbReference>
<feature type="chain" id="PRO_5044971148" description="Thiol:disulfide interchange protein" evidence="7">
    <location>
        <begin position="24"/>
        <end position="243"/>
    </location>
</feature>
<dbReference type="PROSITE" id="PS00194">
    <property type="entry name" value="THIOREDOXIN_1"/>
    <property type="match status" value="1"/>
</dbReference>